<dbReference type="EMBL" id="CDMZ01005023">
    <property type="protein sequence ID" value="CEM51704.1"/>
    <property type="molecule type" value="Genomic_DNA"/>
</dbReference>
<organism evidence="4">
    <name type="scientific">Chromera velia CCMP2878</name>
    <dbReference type="NCBI Taxonomy" id="1169474"/>
    <lineage>
        <taxon>Eukaryota</taxon>
        <taxon>Sar</taxon>
        <taxon>Alveolata</taxon>
        <taxon>Colpodellida</taxon>
        <taxon>Chromeraceae</taxon>
        <taxon>Chromera</taxon>
    </lineage>
</organism>
<dbReference type="Pfam" id="PF13385">
    <property type="entry name" value="Laminin_G_3"/>
    <property type="match status" value="1"/>
</dbReference>
<feature type="domain" description="LamG-like jellyroll fold" evidence="3">
    <location>
        <begin position="389"/>
        <end position="541"/>
    </location>
</feature>
<accession>A0A0G4I404</accession>
<protein>
    <recommendedName>
        <fullName evidence="3">LamG-like jellyroll fold domain-containing protein</fullName>
    </recommendedName>
</protein>
<dbReference type="AlphaFoldDB" id="A0A0G4I404"/>
<name>A0A0G4I404_9ALVE</name>
<sequence length="653" mass="72209">MCRQITGPKSILFSLYGCTLRFDDNTSLLQLPVGLQPAVIETTLDRSRWTHVVLVFSGTGRGGEGSCVSLYVDGKKLQADTEDSAEPEVIVPPLASDESGAEEAVFFHTASLLPISDSSSEFCGLLSLISMWKKSFSAEEVEVLNREGSCVSLYVDGKKLQADTEDSAEPEVIVPPLASDESGAEEAVFFHTASLLPISDSSSEFCGLLSLISMWKKSFSAEEVEVLNRAETLKDCFSLTLLKDSLVLLSLGDVRNAAQSTPHILNRRLQCQTNPHCKTIPSTVGPSWKVSVRRANPDSKVPPQPDKLAFLTLMELQKPNKETEDQRSSVVVAALKRPLIQERIWNSLKQPLCFDFITASHNRPKGGIWNLAAGTGGSCFIGVGECLDSSFTAAAWVKPRPTGEGLMRFLSKPREPSGTGWCMYAFTSSEVRPGAVGVAGMATEHPEFWGVEELIDIDRWVHVAASADWRPGGRVVLYVNGKEVKSETIRENVSRTRRIKSGPDEPLIIGREFQSTNLEGGRKFDGQVFDVRVFRTALSAHAVAHMAGVNDHEGKEEVMEAEREKKCVGRWLGPAEGRESHANRLPTKTGRAYMYKWPQGRRRKEIEKAVEEERLIDAYWEKEKIKVLNSKRFAGKCTQEEVKEEEEGWGKAD</sequence>
<dbReference type="VEuPathDB" id="CryptoDB:Cvel_1789"/>
<dbReference type="Gene3D" id="2.60.120.200">
    <property type="match status" value="2"/>
</dbReference>
<evidence type="ECO:0000256" key="1">
    <source>
        <dbReference type="ARBA" id="ARBA00022729"/>
    </source>
</evidence>
<dbReference type="InterPro" id="IPR013320">
    <property type="entry name" value="ConA-like_dom_sf"/>
</dbReference>
<keyword evidence="2" id="KW-1015">Disulfide bond</keyword>
<keyword evidence="1" id="KW-0732">Signal</keyword>
<proteinExistence type="predicted"/>
<dbReference type="SMART" id="SM00560">
    <property type="entry name" value="LamGL"/>
    <property type="match status" value="1"/>
</dbReference>
<dbReference type="InterPro" id="IPR006558">
    <property type="entry name" value="LamG-like"/>
</dbReference>
<evidence type="ECO:0000259" key="3">
    <source>
        <dbReference type="SMART" id="SM00560"/>
    </source>
</evidence>
<reference evidence="4" key="1">
    <citation type="submission" date="2014-11" db="EMBL/GenBank/DDBJ databases">
        <authorList>
            <person name="Otto D Thomas"/>
            <person name="Naeem Raeece"/>
        </authorList>
    </citation>
    <scope>NUCLEOTIDE SEQUENCE</scope>
</reference>
<gene>
    <name evidence="4" type="ORF">Cvel_1789</name>
</gene>
<evidence type="ECO:0000256" key="2">
    <source>
        <dbReference type="ARBA" id="ARBA00023157"/>
    </source>
</evidence>
<evidence type="ECO:0000313" key="4">
    <source>
        <dbReference type="EMBL" id="CEM51704.1"/>
    </source>
</evidence>
<dbReference type="SUPFAM" id="SSF49899">
    <property type="entry name" value="Concanavalin A-like lectins/glucanases"/>
    <property type="match status" value="2"/>
</dbReference>